<evidence type="ECO:0000256" key="2">
    <source>
        <dbReference type="ARBA" id="ARBA00012438"/>
    </source>
</evidence>
<dbReference type="PROSITE" id="PS50112">
    <property type="entry name" value="PAS"/>
    <property type="match status" value="1"/>
</dbReference>
<dbReference type="CDD" id="cd00130">
    <property type="entry name" value="PAS"/>
    <property type="match status" value="1"/>
</dbReference>
<dbReference type="PRINTS" id="PR00344">
    <property type="entry name" value="BCTRLSENSOR"/>
</dbReference>
<dbReference type="EC" id="2.7.13.3" evidence="2"/>
<dbReference type="SUPFAM" id="SSF55874">
    <property type="entry name" value="ATPase domain of HSP90 chaperone/DNA topoisomerase II/histidine kinase"/>
    <property type="match status" value="1"/>
</dbReference>
<feature type="domain" description="PAS" evidence="6">
    <location>
        <begin position="23"/>
        <end position="93"/>
    </location>
</feature>
<dbReference type="SMART" id="SM00091">
    <property type="entry name" value="PAS"/>
    <property type="match status" value="1"/>
</dbReference>
<evidence type="ECO:0000256" key="1">
    <source>
        <dbReference type="ARBA" id="ARBA00000085"/>
    </source>
</evidence>
<dbReference type="NCBIfam" id="TIGR00229">
    <property type="entry name" value="sensory_box"/>
    <property type="match status" value="1"/>
</dbReference>
<evidence type="ECO:0000313" key="8">
    <source>
        <dbReference type="Proteomes" id="UP000248584"/>
    </source>
</evidence>
<keyword evidence="3" id="KW-0597">Phosphoprotein</keyword>
<dbReference type="SUPFAM" id="SSF55785">
    <property type="entry name" value="PYP-like sensor domain (PAS domain)"/>
    <property type="match status" value="1"/>
</dbReference>
<evidence type="ECO:0000313" key="7">
    <source>
        <dbReference type="EMBL" id="PZX43026.1"/>
    </source>
</evidence>
<name>A0ABX5PZ90_9FLAO</name>
<keyword evidence="8" id="KW-1185">Reference proteome</keyword>
<dbReference type="Gene3D" id="3.30.565.10">
    <property type="entry name" value="Histidine kinase-like ATPase, C-terminal domain"/>
    <property type="match status" value="1"/>
</dbReference>
<keyword evidence="4" id="KW-0175">Coiled coil</keyword>
<dbReference type="InterPro" id="IPR000014">
    <property type="entry name" value="PAS"/>
</dbReference>
<dbReference type="InterPro" id="IPR013767">
    <property type="entry name" value="PAS_fold"/>
</dbReference>
<dbReference type="InterPro" id="IPR036890">
    <property type="entry name" value="HATPase_C_sf"/>
</dbReference>
<accession>A0ABX5PZ90</accession>
<evidence type="ECO:0000259" key="6">
    <source>
        <dbReference type="PROSITE" id="PS50112"/>
    </source>
</evidence>
<dbReference type="InterPro" id="IPR035965">
    <property type="entry name" value="PAS-like_dom_sf"/>
</dbReference>
<comment type="caution">
    <text evidence="7">The sequence shown here is derived from an EMBL/GenBank/DDBJ whole genome shotgun (WGS) entry which is preliminary data.</text>
</comment>
<organism evidence="7 8">
    <name type="scientific">Nonlabens dokdonensis</name>
    <dbReference type="NCBI Taxonomy" id="328515"/>
    <lineage>
        <taxon>Bacteria</taxon>
        <taxon>Pseudomonadati</taxon>
        <taxon>Bacteroidota</taxon>
        <taxon>Flavobacteriia</taxon>
        <taxon>Flavobacteriales</taxon>
        <taxon>Flavobacteriaceae</taxon>
        <taxon>Nonlabens</taxon>
    </lineage>
</organism>
<evidence type="ECO:0000256" key="3">
    <source>
        <dbReference type="ARBA" id="ARBA00022553"/>
    </source>
</evidence>
<proteinExistence type="predicted"/>
<gene>
    <name evidence="7" type="ORF">LX97_00025</name>
</gene>
<dbReference type="Proteomes" id="UP000248584">
    <property type="component" value="Unassembled WGS sequence"/>
</dbReference>
<dbReference type="InterPro" id="IPR004358">
    <property type="entry name" value="Sig_transdc_His_kin-like_C"/>
</dbReference>
<dbReference type="EMBL" id="QKZR01000001">
    <property type="protein sequence ID" value="PZX43026.1"/>
    <property type="molecule type" value="Genomic_DNA"/>
</dbReference>
<dbReference type="PROSITE" id="PS50109">
    <property type="entry name" value="HIS_KIN"/>
    <property type="match status" value="1"/>
</dbReference>
<dbReference type="Gene3D" id="3.30.450.20">
    <property type="entry name" value="PAS domain"/>
    <property type="match status" value="1"/>
</dbReference>
<dbReference type="InterPro" id="IPR003594">
    <property type="entry name" value="HATPase_dom"/>
</dbReference>
<protein>
    <recommendedName>
        <fullName evidence="2">histidine kinase</fullName>
        <ecNumber evidence="2">2.7.13.3</ecNumber>
    </recommendedName>
</protein>
<reference evidence="7 8" key="1">
    <citation type="submission" date="2018-06" db="EMBL/GenBank/DDBJ databases">
        <title>Genomic Encyclopedia of Archaeal and Bacterial Type Strains, Phase II (KMG-II): from individual species to whole genera.</title>
        <authorList>
            <person name="Goeker M."/>
        </authorList>
    </citation>
    <scope>NUCLEOTIDE SEQUENCE [LARGE SCALE GENOMIC DNA]</scope>
    <source>
        <strain evidence="7 8">DSM 17205</strain>
    </source>
</reference>
<dbReference type="SMART" id="SM00387">
    <property type="entry name" value="HATPase_c"/>
    <property type="match status" value="1"/>
</dbReference>
<evidence type="ECO:0000259" key="5">
    <source>
        <dbReference type="PROSITE" id="PS50109"/>
    </source>
</evidence>
<dbReference type="PANTHER" id="PTHR43547:SF2">
    <property type="entry name" value="HYBRID SIGNAL TRANSDUCTION HISTIDINE KINASE C"/>
    <property type="match status" value="1"/>
</dbReference>
<evidence type="ECO:0000256" key="4">
    <source>
        <dbReference type="SAM" id="Coils"/>
    </source>
</evidence>
<feature type="domain" description="Histidine kinase" evidence="5">
    <location>
        <begin position="166"/>
        <end position="382"/>
    </location>
</feature>
<dbReference type="PANTHER" id="PTHR43547">
    <property type="entry name" value="TWO-COMPONENT HISTIDINE KINASE"/>
    <property type="match status" value="1"/>
</dbReference>
<comment type="catalytic activity">
    <reaction evidence="1">
        <text>ATP + protein L-histidine = ADP + protein N-phospho-L-histidine.</text>
        <dbReference type="EC" id="2.7.13.3"/>
    </reaction>
</comment>
<sequence>MNSSFQKSTEKKLAQIKSSFEEDNKLSYEVFQQMPIGICITDSDGYFTDVNLTYCDIYGYSKDELIGKPFTTVVPDEYRDMLVKLHEEFLEKEYELQGRWTVQNKQNQQFEIISNAAFLYDEETNVKKKMTLVVKAKELELTIDRLKTTIDILENKIKTQDIANEMVDHDMRNRVASMVSIATILSKTELDKQQAKWVTMLKNIGNDTIKLLTSANDFAKMERGEYQPDVSTFDLIALIANETSELKDLIMEKEADFSLIHDGKVCEPGTDEFMIKGDEFYLQHLFQNLLRNALEASPDKETIGISIDYDQIFTVKISNKGVIPKSVRNNFFEKYATSGKDTGTGLGTYISKMIAEIHGGSLSFLTSEEEGTTLTLKLPSDIVST</sequence>
<dbReference type="Pfam" id="PF02518">
    <property type="entry name" value="HATPase_c"/>
    <property type="match status" value="1"/>
</dbReference>
<dbReference type="CDD" id="cd00075">
    <property type="entry name" value="HATPase"/>
    <property type="match status" value="1"/>
</dbReference>
<feature type="coiled-coil region" evidence="4">
    <location>
        <begin position="136"/>
        <end position="163"/>
    </location>
</feature>
<dbReference type="InterPro" id="IPR005467">
    <property type="entry name" value="His_kinase_dom"/>
</dbReference>
<dbReference type="RefSeq" id="WP_015360816.1">
    <property type="nucleotide sequence ID" value="NZ_QKZR01000001.1"/>
</dbReference>
<dbReference type="Pfam" id="PF00989">
    <property type="entry name" value="PAS"/>
    <property type="match status" value="1"/>
</dbReference>